<dbReference type="InterPro" id="IPR039421">
    <property type="entry name" value="Type_1_exporter"/>
</dbReference>
<dbReference type="RefSeq" id="WP_152196641.1">
    <property type="nucleotide sequence ID" value="NZ_VUKD01000007.1"/>
</dbReference>
<dbReference type="OrthoDB" id="9806127at2"/>
<dbReference type="FunFam" id="3.40.50.300:FF:000221">
    <property type="entry name" value="Multidrug ABC transporter ATP-binding protein"/>
    <property type="match status" value="1"/>
</dbReference>
<evidence type="ECO:0000256" key="7">
    <source>
        <dbReference type="ARBA" id="ARBA00022840"/>
    </source>
</evidence>
<dbReference type="SMART" id="SM00382">
    <property type="entry name" value="AAA"/>
    <property type="match status" value="1"/>
</dbReference>
<feature type="transmembrane region" description="Helical" evidence="11">
    <location>
        <begin position="273"/>
        <end position="296"/>
    </location>
</feature>
<dbReference type="InterPro" id="IPR003439">
    <property type="entry name" value="ABC_transporter-like_ATP-bd"/>
</dbReference>
<dbReference type="GO" id="GO:0015421">
    <property type="term" value="F:ABC-type oligopeptide transporter activity"/>
    <property type="evidence" value="ECO:0007669"/>
    <property type="project" value="TreeGrafter"/>
</dbReference>
<evidence type="ECO:0000256" key="4">
    <source>
        <dbReference type="ARBA" id="ARBA00022519"/>
    </source>
</evidence>
<dbReference type="Pfam" id="PF00005">
    <property type="entry name" value="ABC_tran"/>
    <property type="match status" value="1"/>
</dbReference>
<proteinExistence type="inferred from homology"/>
<evidence type="ECO:0000256" key="3">
    <source>
        <dbReference type="ARBA" id="ARBA00022475"/>
    </source>
</evidence>
<protein>
    <submittedName>
        <fullName evidence="14">ATP-binding cassette domain-containing protein</fullName>
    </submittedName>
</protein>
<evidence type="ECO:0000256" key="11">
    <source>
        <dbReference type="SAM" id="Phobius"/>
    </source>
</evidence>
<dbReference type="PANTHER" id="PTHR43394:SF1">
    <property type="entry name" value="ATP-BINDING CASSETTE SUB-FAMILY B MEMBER 10, MITOCHONDRIAL"/>
    <property type="match status" value="1"/>
</dbReference>
<reference evidence="14 15" key="1">
    <citation type="submission" date="2019-10" db="EMBL/GenBank/DDBJ databases">
        <title>Georgenia wutianyii sp. nov. and Georgenia yuyongxinii sp. nov. isolated from plateau pika (Ochotona curzoniae) in the Qinghai-Tibet plateau of China.</title>
        <authorList>
            <person name="Tian Z."/>
        </authorList>
    </citation>
    <scope>NUCLEOTIDE SEQUENCE [LARGE SCALE GENOMIC DNA]</scope>
    <source>
        <strain evidence="14 15">JCM 19765</strain>
    </source>
</reference>
<keyword evidence="15" id="KW-1185">Reference proteome</keyword>
<comment type="similarity">
    <text evidence="10">Belongs to the ABC transporter superfamily. Siderophore-Fe(3+) uptake transporter (SIUT) (TC 3.A.1.21) family.</text>
</comment>
<evidence type="ECO:0000256" key="1">
    <source>
        <dbReference type="ARBA" id="ARBA00004429"/>
    </source>
</evidence>
<feature type="domain" description="ABC transporter" evidence="12">
    <location>
        <begin position="367"/>
        <end position="607"/>
    </location>
</feature>
<dbReference type="PROSITE" id="PS00211">
    <property type="entry name" value="ABC_TRANSPORTER_1"/>
    <property type="match status" value="1"/>
</dbReference>
<feature type="transmembrane region" description="Helical" evidence="11">
    <location>
        <begin position="171"/>
        <end position="201"/>
    </location>
</feature>
<evidence type="ECO:0000256" key="5">
    <source>
        <dbReference type="ARBA" id="ARBA00022692"/>
    </source>
</evidence>
<dbReference type="InterPro" id="IPR036640">
    <property type="entry name" value="ABC1_TM_sf"/>
</dbReference>
<dbReference type="Proteomes" id="UP000437709">
    <property type="component" value="Unassembled WGS sequence"/>
</dbReference>
<comment type="subcellular location">
    <subcellularLocation>
        <location evidence="1">Cell inner membrane</location>
        <topology evidence="1">Multi-pass membrane protein</topology>
    </subcellularLocation>
</comment>
<feature type="domain" description="ABC transmembrane type-1" evidence="13">
    <location>
        <begin position="45"/>
        <end position="333"/>
    </location>
</feature>
<evidence type="ECO:0000256" key="2">
    <source>
        <dbReference type="ARBA" id="ARBA00022448"/>
    </source>
</evidence>
<keyword evidence="9 11" id="KW-0472">Membrane</keyword>
<dbReference type="GO" id="GO:0016887">
    <property type="term" value="F:ATP hydrolysis activity"/>
    <property type="evidence" value="ECO:0007669"/>
    <property type="project" value="InterPro"/>
</dbReference>
<evidence type="ECO:0000256" key="9">
    <source>
        <dbReference type="ARBA" id="ARBA00023136"/>
    </source>
</evidence>
<sequence length="631" mass="67429">MDDDVVDSLDLKVQARSQRKSLGRLSRLIGSSVALVWSAGRGLFVTLITLQVLVALALAGQVLAVQAVLGAILEVPGGGTGADKIVPPILLLAGLTAATSIAGAVQGHLQRLLGEAVARVMWGRLLDVATGVSLRHFESPQFYNRLNRVQTNALVRPYQVSQGLLTMAGALAASIGVGAALVSISPVLLPLILLGGVPVLLTSRRESRLEFDFSVRQTPAIRLRTYLTFLQTGRDEAKEVRAFGLAGWLRARFDDIYSTYLVDLTAHVRRRSVLSVIGHLGAAIMLAATLVLLVWLISEGTIGIAAAGAAIVAIRMLAGQVKALFGGMQTIFESGLFLDDLAEFLALGSATTNEEAGEEAPTSFETIGVDHVTFGYPGSDAPVLHDVTIDLRAGEVVALVGENGSGKTTLAKLIAGLYEPDSGRITWDGRDVRVFRSGSVRDRITVVFQDFVRYAFTGQENIAVGRVDQPVDRARVRDAADAAGAAGLLEQLPDGYDTILSRMFTGGRDLSGGQWQRVALARSFYRDAPLVILDEPSASLDPRAEHELFSTLRSALHGRTALFISHRFSTVRGADRIYVLDGGRVVEQGTHEELMAVDGRYADLFRLQADAYVSQNGASTMTGPAPEAAPR</sequence>
<dbReference type="PANTHER" id="PTHR43394">
    <property type="entry name" value="ATP-DEPENDENT PERMEASE MDL1, MITOCHONDRIAL"/>
    <property type="match status" value="1"/>
</dbReference>
<dbReference type="AlphaFoldDB" id="A0A6N7EK62"/>
<evidence type="ECO:0000256" key="8">
    <source>
        <dbReference type="ARBA" id="ARBA00022989"/>
    </source>
</evidence>
<dbReference type="GO" id="GO:0005524">
    <property type="term" value="F:ATP binding"/>
    <property type="evidence" value="ECO:0007669"/>
    <property type="project" value="UniProtKB-KW"/>
</dbReference>
<evidence type="ECO:0000313" key="14">
    <source>
        <dbReference type="EMBL" id="MPV36586.1"/>
    </source>
</evidence>
<dbReference type="PROSITE" id="PS50893">
    <property type="entry name" value="ABC_TRANSPORTER_2"/>
    <property type="match status" value="1"/>
</dbReference>
<keyword evidence="2" id="KW-0813">Transport</keyword>
<keyword evidence="8 11" id="KW-1133">Transmembrane helix</keyword>
<dbReference type="SUPFAM" id="SSF90123">
    <property type="entry name" value="ABC transporter transmembrane region"/>
    <property type="match status" value="1"/>
</dbReference>
<dbReference type="InterPro" id="IPR027417">
    <property type="entry name" value="P-loop_NTPase"/>
</dbReference>
<name>A0A6N7EK62_9MICO</name>
<feature type="transmembrane region" description="Helical" evidence="11">
    <location>
        <begin position="85"/>
        <end position="105"/>
    </location>
</feature>
<keyword evidence="5 11" id="KW-0812">Transmembrane</keyword>
<dbReference type="PROSITE" id="PS50929">
    <property type="entry name" value="ABC_TM1F"/>
    <property type="match status" value="1"/>
</dbReference>
<keyword evidence="7 14" id="KW-0067">ATP-binding</keyword>
<evidence type="ECO:0000256" key="10">
    <source>
        <dbReference type="ARBA" id="ARBA00023455"/>
    </source>
</evidence>
<dbReference type="GO" id="GO:0005886">
    <property type="term" value="C:plasma membrane"/>
    <property type="evidence" value="ECO:0007669"/>
    <property type="project" value="UniProtKB-SubCell"/>
</dbReference>
<keyword evidence="3" id="KW-1003">Cell membrane</keyword>
<gene>
    <name evidence="14" type="ORF">GB881_05875</name>
</gene>
<dbReference type="InterPro" id="IPR017871">
    <property type="entry name" value="ABC_transporter-like_CS"/>
</dbReference>
<dbReference type="InterPro" id="IPR011527">
    <property type="entry name" value="ABC1_TM_dom"/>
</dbReference>
<keyword evidence="4" id="KW-0997">Cell inner membrane</keyword>
<comment type="caution">
    <text evidence="14">The sequence shown here is derived from an EMBL/GenBank/DDBJ whole genome shotgun (WGS) entry which is preliminary data.</text>
</comment>
<dbReference type="SUPFAM" id="SSF52540">
    <property type="entry name" value="P-loop containing nucleoside triphosphate hydrolases"/>
    <property type="match status" value="1"/>
</dbReference>
<accession>A0A6N7EK62</accession>
<evidence type="ECO:0000259" key="13">
    <source>
        <dbReference type="PROSITE" id="PS50929"/>
    </source>
</evidence>
<dbReference type="Gene3D" id="1.20.1560.10">
    <property type="entry name" value="ABC transporter type 1, transmembrane domain"/>
    <property type="match status" value="1"/>
</dbReference>
<dbReference type="InterPro" id="IPR003593">
    <property type="entry name" value="AAA+_ATPase"/>
</dbReference>
<evidence type="ECO:0000259" key="12">
    <source>
        <dbReference type="PROSITE" id="PS50893"/>
    </source>
</evidence>
<dbReference type="EMBL" id="WHPC01000014">
    <property type="protein sequence ID" value="MPV36586.1"/>
    <property type="molecule type" value="Genomic_DNA"/>
</dbReference>
<feature type="transmembrane region" description="Helical" evidence="11">
    <location>
        <begin position="50"/>
        <end position="73"/>
    </location>
</feature>
<evidence type="ECO:0000256" key="6">
    <source>
        <dbReference type="ARBA" id="ARBA00022741"/>
    </source>
</evidence>
<organism evidence="14 15">
    <name type="scientific">Georgenia subflava</name>
    <dbReference type="NCBI Taxonomy" id="1622177"/>
    <lineage>
        <taxon>Bacteria</taxon>
        <taxon>Bacillati</taxon>
        <taxon>Actinomycetota</taxon>
        <taxon>Actinomycetes</taxon>
        <taxon>Micrococcales</taxon>
        <taxon>Bogoriellaceae</taxon>
        <taxon>Georgenia</taxon>
    </lineage>
</organism>
<keyword evidence="6" id="KW-0547">Nucleotide-binding</keyword>
<evidence type="ECO:0000313" key="15">
    <source>
        <dbReference type="Proteomes" id="UP000437709"/>
    </source>
</evidence>
<feature type="transmembrane region" description="Helical" evidence="11">
    <location>
        <begin position="302"/>
        <end position="318"/>
    </location>
</feature>
<dbReference type="Gene3D" id="3.40.50.300">
    <property type="entry name" value="P-loop containing nucleotide triphosphate hydrolases"/>
    <property type="match status" value="1"/>
</dbReference>